<comment type="cofactor">
    <cofactor evidence="1">
        <name>FAD</name>
        <dbReference type="ChEBI" id="CHEBI:57692"/>
    </cofactor>
</comment>
<dbReference type="InterPro" id="IPR050446">
    <property type="entry name" value="FAD-oxidoreductase/Apoptosis"/>
</dbReference>
<dbReference type="Gene3D" id="3.30.390.30">
    <property type="match status" value="1"/>
</dbReference>
<dbReference type="EMBL" id="JBHSFH010000003">
    <property type="protein sequence ID" value="MFC4493152.1"/>
    <property type="molecule type" value="Genomic_DNA"/>
</dbReference>
<sequence>MVDAHRTFVIVGGGLAGSKAAAALRAEGFTGRVILIGDERDHPYERPPLSKGYLTGSDDRESVFVHAPAWYAGADIELHLGQTVVGLDRAGKYLRLGDGTRVQYDSLLLATGAEPRRLEVPGTGLAGVHHLRRLAHADRLRGRLTALGQENGHLVIAGAGWIGLEVAAAARSYGAEVTVVEPEPTPLYTVIGPEMGTLFADLHQEHGVRFHFGARLAEIVGQDGMVQGVRTDDADEHPAHDVLAAVGAAPRTALAESAGLELAPEPGGGIAVDASLRTSDPHIYAAGDVASVTYESFPSAGGAAGRKPLRVEHWANALNSGPAAARSMLGREVTYDRVPYFFSDQYDVGMEYSGYAPPGTYDQVVCRGDVAKREFVAFWLRDDRVLAGMNVNVWDVTAPLQELIRSDARVDPEALADPGVPLSALSGTAEGAGKV</sequence>
<comment type="caution">
    <text evidence="7">The sequence shown here is derived from an EMBL/GenBank/DDBJ whole genome shotgun (WGS) entry which is preliminary data.</text>
</comment>
<dbReference type="InterPro" id="IPR036188">
    <property type="entry name" value="FAD/NAD-bd_sf"/>
</dbReference>
<dbReference type="Pfam" id="PF14759">
    <property type="entry name" value="Reductase_C"/>
    <property type="match status" value="1"/>
</dbReference>
<keyword evidence="8" id="KW-1185">Reference proteome</keyword>
<gene>
    <name evidence="7" type="ORF">ACFPA8_03265</name>
</gene>
<reference evidence="8" key="1">
    <citation type="journal article" date="2019" name="Int. J. Syst. Evol. Microbiol.">
        <title>The Global Catalogue of Microorganisms (GCM) 10K type strain sequencing project: providing services to taxonomists for standard genome sequencing and annotation.</title>
        <authorList>
            <consortium name="The Broad Institute Genomics Platform"/>
            <consortium name="The Broad Institute Genome Sequencing Center for Infectious Disease"/>
            <person name="Wu L."/>
            <person name="Ma J."/>
        </authorList>
    </citation>
    <scope>NUCLEOTIDE SEQUENCE [LARGE SCALE GENOMIC DNA]</scope>
    <source>
        <strain evidence="8">CGMCC 4.7357</strain>
    </source>
</reference>
<accession>A0ABV9A1T2</accession>
<dbReference type="Gene3D" id="3.50.50.60">
    <property type="entry name" value="FAD/NAD(P)-binding domain"/>
    <property type="match status" value="2"/>
</dbReference>
<organism evidence="7 8">
    <name type="scientific">Streptomyces ovatisporus</name>
    <dbReference type="NCBI Taxonomy" id="1128682"/>
    <lineage>
        <taxon>Bacteria</taxon>
        <taxon>Bacillati</taxon>
        <taxon>Actinomycetota</taxon>
        <taxon>Actinomycetes</taxon>
        <taxon>Kitasatosporales</taxon>
        <taxon>Streptomycetaceae</taxon>
        <taxon>Streptomyces</taxon>
    </lineage>
</organism>
<keyword evidence="3" id="KW-0274">FAD</keyword>
<dbReference type="PANTHER" id="PTHR43557">
    <property type="entry name" value="APOPTOSIS-INDUCING FACTOR 1"/>
    <property type="match status" value="1"/>
</dbReference>
<dbReference type="RefSeq" id="WP_386441913.1">
    <property type="nucleotide sequence ID" value="NZ_JBHSFH010000003.1"/>
</dbReference>
<dbReference type="SUPFAM" id="SSF51905">
    <property type="entry name" value="FAD/NAD(P)-binding domain"/>
    <property type="match status" value="1"/>
</dbReference>
<feature type="domain" description="Reductase C-terminal" evidence="6">
    <location>
        <begin position="340"/>
        <end position="425"/>
    </location>
</feature>
<dbReference type="PRINTS" id="PR00411">
    <property type="entry name" value="PNDRDTASEI"/>
</dbReference>
<keyword evidence="4" id="KW-0560">Oxidoreductase</keyword>
<evidence type="ECO:0000259" key="6">
    <source>
        <dbReference type="Pfam" id="PF14759"/>
    </source>
</evidence>
<evidence type="ECO:0000256" key="3">
    <source>
        <dbReference type="ARBA" id="ARBA00022827"/>
    </source>
</evidence>
<evidence type="ECO:0000256" key="2">
    <source>
        <dbReference type="ARBA" id="ARBA00022630"/>
    </source>
</evidence>
<evidence type="ECO:0000313" key="8">
    <source>
        <dbReference type="Proteomes" id="UP001595997"/>
    </source>
</evidence>
<keyword evidence="2" id="KW-0285">Flavoprotein</keyword>
<evidence type="ECO:0000256" key="1">
    <source>
        <dbReference type="ARBA" id="ARBA00001974"/>
    </source>
</evidence>
<evidence type="ECO:0000256" key="4">
    <source>
        <dbReference type="ARBA" id="ARBA00023002"/>
    </source>
</evidence>
<proteinExistence type="predicted"/>
<dbReference type="InterPro" id="IPR016156">
    <property type="entry name" value="FAD/NAD-linked_Rdtase_dimer_sf"/>
</dbReference>
<dbReference type="Proteomes" id="UP001595997">
    <property type="component" value="Unassembled WGS sequence"/>
</dbReference>
<evidence type="ECO:0000313" key="7">
    <source>
        <dbReference type="EMBL" id="MFC4493152.1"/>
    </source>
</evidence>
<name>A0ABV9A1T2_9ACTN</name>
<protein>
    <submittedName>
        <fullName evidence="7">NAD(P)/FAD-dependent oxidoreductase</fullName>
    </submittedName>
</protein>
<evidence type="ECO:0000259" key="5">
    <source>
        <dbReference type="Pfam" id="PF07992"/>
    </source>
</evidence>
<dbReference type="SUPFAM" id="SSF55424">
    <property type="entry name" value="FAD/NAD-linked reductases, dimerisation (C-terminal) domain"/>
    <property type="match status" value="1"/>
</dbReference>
<dbReference type="Pfam" id="PF07992">
    <property type="entry name" value="Pyr_redox_2"/>
    <property type="match status" value="1"/>
</dbReference>
<dbReference type="InterPro" id="IPR028202">
    <property type="entry name" value="Reductase_C"/>
</dbReference>
<dbReference type="InterPro" id="IPR023753">
    <property type="entry name" value="FAD/NAD-binding_dom"/>
</dbReference>
<feature type="domain" description="FAD/NAD(P)-binding" evidence="5">
    <location>
        <begin position="8"/>
        <end position="308"/>
    </location>
</feature>
<dbReference type="PANTHER" id="PTHR43557:SF2">
    <property type="entry name" value="RIESKE DOMAIN-CONTAINING PROTEIN-RELATED"/>
    <property type="match status" value="1"/>
</dbReference>
<dbReference type="PRINTS" id="PR00368">
    <property type="entry name" value="FADPNR"/>
</dbReference>